<keyword evidence="2" id="KW-1185">Reference proteome</keyword>
<evidence type="ECO:0000313" key="1">
    <source>
        <dbReference type="EMBL" id="GGF65765.1"/>
    </source>
</evidence>
<dbReference type="RefSeq" id="WP_188664373.1">
    <property type="nucleotide sequence ID" value="NZ_BMHV01000012.1"/>
</dbReference>
<proteinExistence type="predicted"/>
<accession>A0A917C2K7</accession>
<reference evidence="1" key="1">
    <citation type="journal article" date="2014" name="Int. J. Syst. Evol. Microbiol.">
        <title>Complete genome sequence of Corynebacterium casei LMG S-19264T (=DSM 44701T), isolated from a smear-ripened cheese.</title>
        <authorList>
            <consortium name="US DOE Joint Genome Institute (JGI-PGF)"/>
            <person name="Walter F."/>
            <person name="Albersmeier A."/>
            <person name="Kalinowski J."/>
            <person name="Ruckert C."/>
        </authorList>
    </citation>
    <scope>NUCLEOTIDE SEQUENCE</scope>
    <source>
        <strain evidence="1">CGMCC 1.15254</strain>
    </source>
</reference>
<reference evidence="1" key="2">
    <citation type="submission" date="2020-09" db="EMBL/GenBank/DDBJ databases">
        <authorList>
            <person name="Sun Q."/>
            <person name="Zhou Y."/>
        </authorList>
    </citation>
    <scope>NUCLEOTIDE SEQUENCE</scope>
    <source>
        <strain evidence="1">CGMCC 1.15254</strain>
    </source>
</reference>
<protein>
    <submittedName>
        <fullName evidence="1">Uncharacterized protein</fullName>
    </submittedName>
</protein>
<comment type="caution">
    <text evidence="1">The sequence shown here is derived from an EMBL/GenBank/DDBJ whole genome shotgun (WGS) entry which is preliminary data.</text>
</comment>
<dbReference type="EMBL" id="BMHV01000012">
    <property type="protein sequence ID" value="GGF65765.1"/>
    <property type="molecule type" value="Genomic_DNA"/>
</dbReference>
<dbReference type="AlphaFoldDB" id="A0A917C2K7"/>
<name>A0A917C2K7_9PROT</name>
<sequence>MRLMELENATLMTGKTEIFDCNKVWVVPVRILGSTKIRANSEPKNAWLELDQGDHTIMDAPSEITFEKLNNNEWLVLCECYGTVVLKGLPSLNSCEEVIRVMTPVVWTDRGWGALEKPSIRTSGSITTINLDTPSIYKLVRNCSTSEFADDDGYVTF</sequence>
<dbReference type="Proteomes" id="UP000632498">
    <property type="component" value="Unassembled WGS sequence"/>
</dbReference>
<gene>
    <name evidence="1" type="ORF">GCM10011332_19830</name>
</gene>
<evidence type="ECO:0000313" key="2">
    <source>
        <dbReference type="Proteomes" id="UP000632498"/>
    </source>
</evidence>
<organism evidence="1 2">
    <name type="scientific">Terasakiella brassicae</name>
    <dbReference type="NCBI Taxonomy" id="1634917"/>
    <lineage>
        <taxon>Bacteria</taxon>
        <taxon>Pseudomonadati</taxon>
        <taxon>Pseudomonadota</taxon>
        <taxon>Alphaproteobacteria</taxon>
        <taxon>Rhodospirillales</taxon>
        <taxon>Terasakiellaceae</taxon>
        <taxon>Terasakiella</taxon>
    </lineage>
</organism>